<dbReference type="Proteomes" id="UP000029278">
    <property type="component" value="Unassembled WGS sequence"/>
</dbReference>
<keyword evidence="3" id="KW-1185">Reference proteome</keyword>
<accession>A0A090ZLM4</accession>
<sequence length="376" mass="42361">MKKLLTATLSLVILFGAVPLAGADEIAEDEQIVPFRESTPVKIEADIFESIVSNSIEQSAYEISSNEKNFESKMDELSRINSELLLAEAIEEKGISGELPFTVEAKREEYNRVEAELVSMGMKKLNNNEVKTLLENEGKYSINAIPEFPEVPDSTSSNTWYSKGPSRTYDSKTKQYYNVYSIYAVPKNLTSSMADRVDFDMWYKQDNAERLLNKLISIYAQKIVATVRAISWYPWELLWPDGGQPESLSGSDYNIYGSAATTVCFAFVKPEKKEDTYYHLTLTSHSLSLAVLHNLRGVGKNGEAIAVSIPTYDTIQSSYWESVIRARQFYIESQTAGHVVSAIPTLKYYSGTHSDPDQDIIKEYYPPMASFMADVY</sequence>
<dbReference type="GeneID" id="77008296"/>
<organism evidence="2 3">
    <name type="scientific">Paenibacillus macerans</name>
    <name type="common">Bacillus macerans</name>
    <dbReference type="NCBI Taxonomy" id="44252"/>
    <lineage>
        <taxon>Bacteria</taxon>
        <taxon>Bacillati</taxon>
        <taxon>Bacillota</taxon>
        <taxon>Bacilli</taxon>
        <taxon>Bacillales</taxon>
        <taxon>Paenibacillaceae</taxon>
        <taxon>Paenibacillus</taxon>
    </lineage>
</organism>
<evidence type="ECO:0000313" key="3">
    <source>
        <dbReference type="Proteomes" id="UP000029278"/>
    </source>
</evidence>
<dbReference type="HOGENOM" id="CLU_735382_0_0_9"/>
<dbReference type="EMBL" id="JMQA01000001">
    <property type="protein sequence ID" value="KFN12289.1"/>
    <property type="molecule type" value="Genomic_DNA"/>
</dbReference>
<evidence type="ECO:0000313" key="2">
    <source>
        <dbReference type="EMBL" id="KFN12289.1"/>
    </source>
</evidence>
<feature type="chain" id="PRO_5001868011" evidence="1">
    <location>
        <begin position="24"/>
        <end position="376"/>
    </location>
</feature>
<protein>
    <submittedName>
        <fullName evidence="2">Uncharacterized protein</fullName>
    </submittedName>
</protein>
<proteinExistence type="predicted"/>
<evidence type="ECO:0000256" key="1">
    <source>
        <dbReference type="SAM" id="SignalP"/>
    </source>
</evidence>
<dbReference type="RefSeq" id="WP_036624198.1">
    <property type="nucleotide sequence ID" value="NZ_JAKOBR010000033.1"/>
</dbReference>
<comment type="caution">
    <text evidence="2">The sequence shown here is derived from an EMBL/GenBank/DDBJ whole genome shotgun (WGS) entry which is preliminary data.</text>
</comment>
<name>A0A090ZLM4_PAEMA</name>
<dbReference type="PATRIC" id="fig|44252.3.peg.254"/>
<keyword evidence="1" id="KW-0732">Signal</keyword>
<feature type="signal peptide" evidence="1">
    <location>
        <begin position="1"/>
        <end position="23"/>
    </location>
</feature>
<reference evidence="2 3" key="1">
    <citation type="submission" date="2014-04" db="EMBL/GenBank/DDBJ databases">
        <authorList>
            <person name="Bishop-Lilly K.A."/>
            <person name="Broomall S.M."/>
            <person name="Chain P.S."/>
            <person name="Chertkov O."/>
            <person name="Coyne S.R."/>
            <person name="Daligault H.E."/>
            <person name="Davenport K.W."/>
            <person name="Erkkila T."/>
            <person name="Frey K.G."/>
            <person name="Gibbons H.S."/>
            <person name="Gu W."/>
            <person name="Jaissle J."/>
            <person name="Johnson S.L."/>
            <person name="Koroleva G.I."/>
            <person name="Ladner J.T."/>
            <person name="Lo C.-C."/>
            <person name="Minogue T.D."/>
            <person name="Munk C."/>
            <person name="Palacios G.F."/>
            <person name="Redden C.L."/>
            <person name="Rosenzweig C.N."/>
            <person name="Scholz M.B."/>
            <person name="Teshima H."/>
            <person name="Xu Y."/>
        </authorList>
    </citation>
    <scope>NUCLEOTIDE SEQUENCE [LARGE SCALE GENOMIC DNA]</scope>
    <source>
        <strain evidence="2 3">8244</strain>
    </source>
</reference>
<gene>
    <name evidence="2" type="ORF">DJ90_2059</name>
</gene>
<dbReference type="AlphaFoldDB" id="A0A090ZLM4"/>